<keyword evidence="2" id="KW-1185">Reference proteome</keyword>
<proteinExistence type="predicted"/>
<name>A0A1B6PDB6_SORBI</name>
<accession>A0A1B6PDB6</accession>
<reference evidence="2" key="2">
    <citation type="journal article" date="2018" name="Plant J.">
        <title>The Sorghum bicolor reference genome: improved assembly, gene annotations, a transcriptome atlas, and signatures of genome organization.</title>
        <authorList>
            <person name="McCormick R.F."/>
            <person name="Truong S.K."/>
            <person name="Sreedasyam A."/>
            <person name="Jenkins J."/>
            <person name="Shu S."/>
            <person name="Sims D."/>
            <person name="Kennedy M."/>
            <person name="Amirebrahimi M."/>
            <person name="Weers B.D."/>
            <person name="McKinley B."/>
            <person name="Mattison A."/>
            <person name="Morishige D.T."/>
            <person name="Grimwood J."/>
            <person name="Schmutz J."/>
            <person name="Mullet J.E."/>
        </authorList>
    </citation>
    <scope>NUCLEOTIDE SEQUENCE [LARGE SCALE GENOMIC DNA]</scope>
    <source>
        <strain evidence="2">cv. BTx623</strain>
    </source>
</reference>
<evidence type="ECO:0000313" key="2">
    <source>
        <dbReference type="Proteomes" id="UP000000768"/>
    </source>
</evidence>
<dbReference type="AlphaFoldDB" id="A0A1B6PDB6"/>
<gene>
    <name evidence="1" type="ORF">SORBI_3008G125600</name>
</gene>
<evidence type="ECO:0000313" key="1">
    <source>
        <dbReference type="EMBL" id="KXG23669.1"/>
    </source>
</evidence>
<dbReference type="EMBL" id="CM000767">
    <property type="protein sequence ID" value="KXG23669.1"/>
    <property type="molecule type" value="Genomic_DNA"/>
</dbReference>
<sequence length="94" mass="10088">MRSLLLHMLGLFPERLPTIACYQVFRRTYARVAGWTHTVGGPAAGCVQEAHGRAYMCGGAGGWMLTSAPSAFGDDVQEVFEELSASRGAALNLQ</sequence>
<reference evidence="1 2" key="1">
    <citation type="journal article" date="2009" name="Nature">
        <title>The Sorghum bicolor genome and the diversification of grasses.</title>
        <authorList>
            <person name="Paterson A.H."/>
            <person name="Bowers J.E."/>
            <person name="Bruggmann R."/>
            <person name="Dubchak I."/>
            <person name="Grimwood J."/>
            <person name="Gundlach H."/>
            <person name="Haberer G."/>
            <person name="Hellsten U."/>
            <person name="Mitros T."/>
            <person name="Poliakov A."/>
            <person name="Schmutz J."/>
            <person name="Spannagl M."/>
            <person name="Tang H."/>
            <person name="Wang X."/>
            <person name="Wicker T."/>
            <person name="Bharti A.K."/>
            <person name="Chapman J."/>
            <person name="Feltus F.A."/>
            <person name="Gowik U."/>
            <person name="Grigoriev I.V."/>
            <person name="Lyons E."/>
            <person name="Maher C.A."/>
            <person name="Martis M."/>
            <person name="Narechania A."/>
            <person name="Otillar R.P."/>
            <person name="Penning B.W."/>
            <person name="Salamov A.A."/>
            <person name="Wang Y."/>
            <person name="Zhang L."/>
            <person name="Carpita N.C."/>
            <person name="Freeling M."/>
            <person name="Gingle A.R."/>
            <person name="Hash C.T."/>
            <person name="Keller B."/>
            <person name="Klein P."/>
            <person name="Kresovich S."/>
            <person name="McCann M.C."/>
            <person name="Ming R."/>
            <person name="Peterson D.G."/>
            <person name="Mehboob-ur-Rahman"/>
            <person name="Ware D."/>
            <person name="Westhoff P."/>
            <person name="Mayer K.F."/>
            <person name="Messing J."/>
            <person name="Rokhsar D.S."/>
        </authorList>
    </citation>
    <scope>NUCLEOTIDE SEQUENCE [LARGE SCALE GENOMIC DNA]</scope>
    <source>
        <strain evidence="2">cv. BTx623</strain>
    </source>
</reference>
<dbReference type="InParanoid" id="A0A1B6PDB6"/>
<organism evidence="1 2">
    <name type="scientific">Sorghum bicolor</name>
    <name type="common">Sorghum</name>
    <name type="synonym">Sorghum vulgare</name>
    <dbReference type="NCBI Taxonomy" id="4558"/>
    <lineage>
        <taxon>Eukaryota</taxon>
        <taxon>Viridiplantae</taxon>
        <taxon>Streptophyta</taxon>
        <taxon>Embryophyta</taxon>
        <taxon>Tracheophyta</taxon>
        <taxon>Spermatophyta</taxon>
        <taxon>Magnoliopsida</taxon>
        <taxon>Liliopsida</taxon>
        <taxon>Poales</taxon>
        <taxon>Poaceae</taxon>
        <taxon>PACMAD clade</taxon>
        <taxon>Panicoideae</taxon>
        <taxon>Andropogonodae</taxon>
        <taxon>Andropogoneae</taxon>
        <taxon>Sorghinae</taxon>
        <taxon>Sorghum</taxon>
    </lineage>
</organism>
<dbReference type="Proteomes" id="UP000000768">
    <property type="component" value="Chromosome 8"/>
</dbReference>
<protein>
    <submittedName>
        <fullName evidence="1">Uncharacterized protein</fullName>
    </submittedName>
</protein>
<dbReference type="Gramene" id="KXG23669">
    <property type="protein sequence ID" value="KXG23669"/>
    <property type="gene ID" value="SORBI_3008G125600"/>
</dbReference>